<evidence type="ECO:0000256" key="2">
    <source>
        <dbReference type="ARBA" id="ARBA00022630"/>
    </source>
</evidence>
<evidence type="ECO:0000256" key="1">
    <source>
        <dbReference type="ARBA" id="ARBA00006442"/>
    </source>
</evidence>
<dbReference type="PANTHER" id="PTHR43735:SF3">
    <property type="entry name" value="FERROPTOSIS SUPPRESSOR PROTEIN 1"/>
    <property type="match status" value="1"/>
</dbReference>
<comment type="similarity">
    <text evidence="1">Belongs to the FAD-dependent oxidoreductase family.</text>
</comment>
<keyword evidence="2" id="KW-0285">Flavoprotein</keyword>
<evidence type="ECO:0000259" key="5">
    <source>
        <dbReference type="Pfam" id="PF07992"/>
    </source>
</evidence>
<gene>
    <name evidence="6" type="ORF">SAMN05421757_103380</name>
</gene>
<dbReference type="GO" id="GO:0005737">
    <property type="term" value="C:cytoplasm"/>
    <property type="evidence" value="ECO:0007669"/>
    <property type="project" value="TreeGrafter"/>
</dbReference>
<dbReference type="EMBL" id="FZOY01000003">
    <property type="protein sequence ID" value="SNS79797.1"/>
    <property type="molecule type" value="Genomic_DNA"/>
</dbReference>
<dbReference type="PANTHER" id="PTHR43735">
    <property type="entry name" value="APOPTOSIS-INDUCING FACTOR 1"/>
    <property type="match status" value="1"/>
</dbReference>
<protein>
    <submittedName>
        <fullName evidence="6">NADH dehydrogenase, FAD-containing subunit</fullName>
    </submittedName>
</protein>
<name>A0A239HEH7_9RHOB</name>
<dbReference type="GO" id="GO:0004174">
    <property type="term" value="F:electron-transferring-flavoprotein dehydrogenase activity"/>
    <property type="evidence" value="ECO:0007669"/>
    <property type="project" value="TreeGrafter"/>
</dbReference>
<dbReference type="InterPro" id="IPR023753">
    <property type="entry name" value="FAD/NAD-binding_dom"/>
</dbReference>
<keyword evidence="3" id="KW-0274">FAD</keyword>
<dbReference type="InterPro" id="IPR036188">
    <property type="entry name" value="FAD/NAD-bd_sf"/>
</dbReference>
<evidence type="ECO:0000313" key="6">
    <source>
        <dbReference type="EMBL" id="SNS79797.1"/>
    </source>
</evidence>
<dbReference type="AlphaFoldDB" id="A0A239HEH7"/>
<keyword evidence="7" id="KW-1185">Reference proteome</keyword>
<dbReference type="Gene3D" id="3.50.50.100">
    <property type="match status" value="1"/>
</dbReference>
<dbReference type="GO" id="GO:0050660">
    <property type="term" value="F:flavin adenine dinucleotide binding"/>
    <property type="evidence" value="ECO:0007669"/>
    <property type="project" value="TreeGrafter"/>
</dbReference>
<dbReference type="RefSeq" id="WP_089232961.1">
    <property type="nucleotide sequence ID" value="NZ_FZOY01000003.1"/>
</dbReference>
<accession>A0A239HEH7</accession>
<organism evidence="6 7">
    <name type="scientific">Tropicimonas sediminicola</name>
    <dbReference type="NCBI Taxonomy" id="1031541"/>
    <lineage>
        <taxon>Bacteria</taxon>
        <taxon>Pseudomonadati</taxon>
        <taxon>Pseudomonadota</taxon>
        <taxon>Alphaproteobacteria</taxon>
        <taxon>Rhodobacterales</taxon>
        <taxon>Roseobacteraceae</taxon>
        <taxon>Tropicimonas</taxon>
    </lineage>
</organism>
<dbReference type="Proteomes" id="UP000198426">
    <property type="component" value="Unassembled WGS sequence"/>
</dbReference>
<dbReference type="OrthoDB" id="9781621at2"/>
<dbReference type="PRINTS" id="PR00469">
    <property type="entry name" value="PNDRDTASEII"/>
</dbReference>
<dbReference type="PRINTS" id="PR00368">
    <property type="entry name" value="FADPNR"/>
</dbReference>
<evidence type="ECO:0000256" key="3">
    <source>
        <dbReference type="ARBA" id="ARBA00022827"/>
    </source>
</evidence>
<reference evidence="6 7" key="1">
    <citation type="submission" date="2017-06" db="EMBL/GenBank/DDBJ databases">
        <authorList>
            <person name="Kim H.J."/>
            <person name="Triplett B.A."/>
        </authorList>
    </citation>
    <scope>NUCLEOTIDE SEQUENCE [LARGE SCALE GENOMIC DNA]</scope>
    <source>
        <strain evidence="6 7">DSM 29339</strain>
    </source>
</reference>
<dbReference type="Pfam" id="PF07992">
    <property type="entry name" value="Pyr_redox_2"/>
    <property type="match status" value="1"/>
</dbReference>
<feature type="domain" description="FAD/NAD(P)-binding" evidence="5">
    <location>
        <begin position="4"/>
        <end position="273"/>
    </location>
</feature>
<sequence>MSGQVIIVGGGYIGYALARELDNAAAVTLIEPRSHFVHAAAMIRGVVQPDLVERALMPYDGLLKRGTVLQARVESVSGTGVTLTDGSHLAADVIVVATGSGYAAPFKPAGDDIEAFRAAQAEAHSSLQRAGSVAIVGAGAVGIELAGEIKAAMPACEVTLVSDTPALLPTYPSRLGAELRKRLDLLGVSLRLGHSAVSLASTSAPFSGPITLDTDEKIAADLVFPVTGARPRTELLVPLPGAKTGPDGRVIADRWMRPSDLPNVLAAGDAVDLGDAMTIVGTMRQVPWLARAVRTLLRGQDLGRSFAYGAWPNPPILLPLGPRLGASYLPVVGVRGNGTTRLIKGKTLFLPKHRGHFGLS</sequence>
<dbReference type="SUPFAM" id="SSF51905">
    <property type="entry name" value="FAD/NAD(P)-binding domain"/>
    <property type="match status" value="1"/>
</dbReference>
<keyword evidence="4" id="KW-0560">Oxidoreductase</keyword>
<proteinExistence type="inferred from homology"/>
<evidence type="ECO:0000313" key="7">
    <source>
        <dbReference type="Proteomes" id="UP000198426"/>
    </source>
</evidence>
<evidence type="ECO:0000256" key="4">
    <source>
        <dbReference type="ARBA" id="ARBA00023002"/>
    </source>
</evidence>